<protein>
    <submittedName>
        <fullName evidence="2">Saccharopine dehydrogenase NADP-binding domain-containing protein</fullName>
    </submittedName>
</protein>
<reference evidence="2 3" key="1">
    <citation type="submission" date="2024-09" db="EMBL/GenBank/DDBJ databases">
        <authorList>
            <person name="Sun Q."/>
            <person name="Mori K."/>
        </authorList>
    </citation>
    <scope>NUCLEOTIDE SEQUENCE [LARGE SCALE GENOMIC DNA]</scope>
    <source>
        <strain evidence="2 3">TBRC 1851</strain>
    </source>
</reference>
<dbReference type="PANTHER" id="PTHR43781">
    <property type="entry name" value="SACCHAROPINE DEHYDROGENASE"/>
    <property type="match status" value="1"/>
</dbReference>
<comment type="caution">
    <text evidence="2">The sequence shown here is derived from an EMBL/GenBank/DDBJ whole genome shotgun (WGS) entry which is preliminary data.</text>
</comment>
<dbReference type="Gene3D" id="3.40.50.720">
    <property type="entry name" value="NAD(P)-binding Rossmann-like Domain"/>
    <property type="match status" value="1"/>
</dbReference>
<dbReference type="InterPro" id="IPR005097">
    <property type="entry name" value="Sacchrp_dh_NADP-bd"/>
</dbReference>
<proteinExistence type="predicted"/>
<evidence type="ECO:0000313" key="3">
    <source>
        <dbReference type="Proteomes" id="UP001589870"/>
    </source>
</evidence>
<feature type="domain" description="Saccharopine dehydrogenase NADP binding" evidence="1">
    <location>
        <begin position="6"/>
        <end position="116"/>
    </location>
</feature>
<dbReference type="Proteomes" id="UP001589870">
    <property type="component" value="Unassembled WGS sequence"/>
</dbReference>
<evidence type="ECO:0000313" key="2">
    <source>
        <dbReference type="EMBL" id="MFC0861746.1"/>
    </source>
</evidence>
<evidence type="ECO:0000259" key="1">
    <source>
        <dbReference type="Pfam" id="PF03435"/>
    </source>
</evidence>
<keyword evidence="3" id="KW-1185">Reference proteome</keyword>
<sequence length="366" mass="37969">MRTPRIVLFGATGFTGRLTAAALIARGARPLLVGRDPARLDAFAASLPVRPPTAVADVSRPESVRRTVGPGDVLISAVGPFMRWGEAAVAAATEAGAVYLDTAGEPPFIKRIYQRYGPAAGAGGAALITAFGYDYVPGNLAAALALRKAGSEAVRVDVGYFVRGDLAARLSPGTRASALGVLLDPMYGFREGRIVREHGRTRAFVVGGRRRYGMAVGTSEHFALPPAHPGLREVNVYLGWLGRLTRAAGTLARATPVLAAMPGARRVTDALVDRVIRSGRPPGHAAPAVSSQIVAEAYDARGRLLAAVELNGGDPYDFTARVLAWGATTALAEGVRGTGALGPVDAFGLEALTRGCAEAGLAAQTR</sequence>
<dbReference type="EMBL" id="JBHMQT010000006">
    <property type="protein sequence ID" value="MFC0861746.1"/>
    <property type="molecule type" value="Genomic_DNA"/>
</dbReference>
<accession>A0ABV6U3P2</accession>
<name>A0ABV6U3P2_9ACTN</name>
<organism evidence="2 3">
    <name type="scientific">Sphaerimonospora cavernae</name>
    <dbReference type="NCBI Taxonomy" id="1740611"/>
    <lineage>
        <taxon>Bacteria</taxon>
        <taxon>Bacillati</taxon>
        <taxon>Actinomycetota</taxon>
        <taxon>Actinomycetes</taxon>
        <taxon>Streptosporangiales</taxon>
        <taxon>Streptosporangiaceae</taxon>
        <taxon>Sphaerimonospora</taxon>
    </lineage>
</organism>
<dbReference type="SUPFAM" id="SSF51735">
    <property type="entry name" value="NAD(P)-binding Rossmann-fold domains"/>
    <property type="match status" value="1"/>
</dbReference>
<gene>
    <name evidence="2" type="ORF">ACFHYQ_05490</name>
</gene>
<dbReference type="RefSeq" id="WP_394299970.1">
    <property type="nucleotide sequence ID" value="NZ_JBHMQT010000006.1"/>
</dbReference>
<dbReference type="InterPro" id="IPR036291">
    <property type="entry name" value="NAD(P)-bd_dom_sf"/>
</dbReference>
<dbReference type="PANTHER" id="PTHR43781:SF1">
    <property type="entry name" value="SACCHAROPINE DEHYDROGENASE"/>
    <property type="match status" value="1"/>
</dbReference>
<dbReference type="Pfam" id="PF03435">
    <property type="entry name" value="Sacchrp_dh_NADP"/>
    <property type="match status" value="1"/>
</dbReference>